<name>A0A1E2URJ3_9GAMM</name>
<reference evidence="2 3" key="1">
    <citation type="submission" date="2016-03" db="EMBL/GenBank/DDBJ databases">
        <title>Chemosynthetic sulphur-oxidizing symbionts of marine invertebrate animals are capable of nitrogen fixation.</title>
        <authorList>
            <person name="Petersen J.M."/>
            <person name="Kemper A."/>
            <person name="Gruber-Vodicka H."/>
            <person name="Cardini U."/>
            <person name="Geest Mvander."/>
            <person name="Kleiner M."/>
            <person name="Bulgheresi S."/>
            <person name="Fussmann M."/>
            <person name="Herbold C."/>
            <person name="Seah B.K.B."/>
            <person name="Antony C.Paul."/>
            <person name="Liu D."/>
            <person name="Belitz A."/>
            <person name="Weber M."/>
        </authorList>
    </citation>
    <scope>NUCLEOTIDE SEQUENCE [LARGE SCALE GENOMIC DNA]</scope>
    <source>
        <strain evidence="2">G_D</strain>
    </source>
</reference>
<dbReference type="EMBL" id="LVJZ01000003">
    <property type="protein sequence ID" value="ODB97281.1"/>
    <property type="molecule type" value="Genomic_DNA"/>
</dbReference>
<evidence type="ECO:0000313" key="2">
    <source>
        <dbReference type="EMBL" id="ODB97281.1"/>
    </source>
</evidence>
<dbReference type="PANTHER" id="PTHR38432">
    <property type="entry name" value="TELA-LIKE PROTEIN SAOUHSC_01408"/>
    <property type="match status" value="1"/>
</dbReference>
<sequence>MSEVETLEPPQTLTPPEPVREVTHEQAIAMVPVTDEEKLALNKRVEEFINLVLNSDVQSDEFKAQVESIHTMGNAEIKQAASMSNWFLERPVNSMGENGIFGDRSPVAASLINLRETVEGLDPSKKGDLLSPRKLLGFIPLGNKLTGYFRQYQSAQTHIQQILQSLYNGQDELRKDNAAVEIEKTKLWETMGRMEQYVYLGKQIDSELEARLAEIEGQHPEKARVVREEMLFYVRQKNQDILTQLAVAIQGYLALDMVRKNNLELIKGVDRATTTTVSALRTAVMVAQALNNQKLVLDQVTAMNKTTSDLIEGTARQLRQQSSDIHAQASSAMVDIGALERAFEDIYVSMDEMANYKIKALDNMKQSVDTLTTAVDKAKTYVDKVRAEETKSIGERSQDLLSIGEN</sequence>
<comment type="caution">
    <text evidence="2">The sequence shown here is derived from an EMBL/GenBank/DDBJ whole genome shotgun (WGS) entry which is preliminary data.</text>
</comment>
<evidence type="ECO:0000256" key="1">
    <source>
        <dbReference type="ARBA" id="ARBA00005541"/>
    </source>
</evidence>
<accession>A0A1E2URJ3</accession>
<keyword evidence="3" id="KW-1185">Reference proteome</keyword>
<protein>
    <submittedName>
        <fullName evidence="2">Toxic anion resistance protein</fullName>
    </submittedName>
</protein>
<proteinExistence type="inferred from homology"/>
<comment type="similarity">
    <text evidence="1">Belongs to the TelA family.</text>
</comment>
<organism evidence="2 3">
    <name type="scientific">Candidatus Thiodiazotropha endoloripes</name>
    <dbReference type="NCBI Taxonomy" id="1818881"/>
    <lineage>
        <taxon>Bacteria</taxon>
        <taxon>Pseudomonadati</taxon>
        <taxon>Pseudomonadota</taxon>
        <taxon>Gammaproteobacteria</taxon>
        <taxon>Chromatiales</taxon>
        <taxon>Sedimenticolaceae</taxon>
        <taxon>Candidatus Thiodiazotropha</taxon>
    </lineage>
</organism>
<dbReference type="Pfam" id="PF05816">
    <property type="entry name" value="TelA"/>
    <property type="match status" value="1"/>
</dbReference>
<gene>
    <name evidence="2" type="ORF">A3196_11235</name>
</gene>
<evidence type="ECO:0000313" key="3">
    <source>
        <dbReference type="Proteomes" id="UP000094849"/>
    </source>
</evidence>
<dbReference type="AlphaFoldDB" id="A0A1E2URJ3"/>
<dbReference type="RefSeq" id="WP_069024483.1">
    <property type="nucleotide sequence ID" value="NZ_LVJZ01000003.1"/>
</dbReference>
<dbReference type="PANTHER" id="PTHR38432:SF1">
    <property type="entry name" value="TELA-LIKE PROTEIN SAOUHSC_01408"/>
    <property type="match status" value="1"/>
</dbReference>
<dbReference type="STRING" id="1818881.A3196_11235"/>
<dbReference type="Proteomes" id="UP000094849">
    <property type="component" value="Unassembled WGS sequence"/>
</dbReference>
<dbReference type="InterPro" id="IPR008863">
    <property type="entry name" value="Toxic_anion-R_TelA"/>
</dbReference>